<gene>
    <name evidence="1" type="ORF">V6N11_073781</name>
</gene>
<comment type="caution">
    <text evidence="1">The sequence shown here is derived from an EMBL/GenBank/DDBJ whole genome shotgun (WGS) entry which is preliminary data.</text>
</comment>
<protein>
    <submittedName>
        <fullName evidence="1">Uncharacterized protein</fullName>
    </submittedName>
</protein>
<dbReference type="Proteomes" id="UP001396334">
    <property type="component" value="Unassembled WGS sequence"/>
</dbReference>
<name>A0ABR2P4M4_9ROSI</name>
<reference evidence="1 2" key="1">
    <citation type="journal article" date="2024" name="G3 (Bethesda)">
        <title>Genome assembly of Hibiscus sabdariffa L. provides insights into metabolisms of medicinal natural products.</title>
        <authorList>
            <person name="Kim T."/>
        </authorList>
    </citation>
    <scope>NUCLEOTIDE SEQUENCE [LARGE SCALE GENOMIC DNA]</scope>
    <source>
        <strain evidence="1">TK-2024</strain>
        <tissue evidence="1">Old leaves</tissue>
    </source>
</reference>
<organism evidence="1 2">
    <name type="scientific">Hibiscus sabdariffa</name>
    <name type="common">roselle</name>
    <dbReference type="NCBI Taxonomy" id="183260"/>
    <lineage>
        <taxon>Eukaryota</taxon>
        <taxon>Viridiplantae</taxon>
        <taxon>Streptophyta</taxon>
        <taxon>Embryophyta</taxon>
        <taxon>Tracheophyta</taxon>
        <taxon>Spermatophyta</taxon>
        <taxon>Magnoliopsida</taxon>
        <taxon>eudicotyledons</taxon>
        <taxon>Gunneridae</taxon>
        <taxon>Pentapetalae</taxon>
        <taxon>rosids</taxon>
        <taxon>malvids</taxon>
        <taxon>Malvales</taxon>
        <taxon>Malvaceae</taxon>
        <taxon>Malvoideae</taxon>
        <taxon>Hibiscus</taxon>
    </lineage>
</organism>
<proteinExistence type="predicted"/>
<accession>A0ABR2P4M4</accession>
<sequence length="113" mass="12608">MEFQVSLLQVGSFRSVREGYALNLVETIKSNEGLLVNLSDKVFAMSYAITSNATFGEKCKEELAVVSEETKHRIHEEANRIIVNIVNDHKESREKAISGDVDRVVLNILGSID</sequence>
<evidence type="ECO:0000313" key="1">
    <source>
        <dbReference type="EMBL" id="KAK8983361.1"/>
    </source>
</evidence>
<dbReference type="EMBL" id="JBBPBN010000080">
    <property type="protein sequence ID" value="KAK8983361.1"/>
    <property type="molecule type" value="Genomic_DNA"/>
</dbReference>
<evidence type="ECO:0000313" key="2">
    <source>
        <dbReference type="Proteomes" id="UP001396334"/>
    </source>
</evidence>
<keyword evidence="2" id="KW-1185">Reference proteome</keyword>